<dbReference type="AlphaFoldDB" id="G4TRV4"/>
<evidence type="ECO:0000256" key="1">
    <source>
        <dbReference type="SAM" id="MobiDB-lite"/>
    </source>
</evidence>
<dbReference type="HOGENOM" id="CLU_023194_4_1_1"/>
<dbReference type="InterPro" id="IPR000683">
    <property type="entry name" value="Gfo/Idh/MocA-like_OxRdtase_N"/>
</dbReference>
<evidence type="ECO:0000259" key="2">
    <source>
        <dbReference type="Pfam" id="PF01408"/>
    </source>
</evidence>
<sequence>MLGSVENGPVYPLSAPEVPNDLGQNSNGPRRTNISAVAPGGFESERPEEEEQSKEPITIAVIGAGQRGQTFGYYARTHPKKCKVVAVAEPRLETRTEFAIKHQIPDKHAFTSHSELLAVSDVLVADGKPRIAQAVIICVQDKMHAELSIQFARRGFHVLCEKPLGVNINECLQVTEEVEKANVVFALGHNFPYSPYAASLTELIHSGALGRLLHIVHIEPVGYYHFAHSYVRGNWQSEHTSAPIVLTKSSHDLDIFCRWFYPLVPKHVSSFGGLSHFRRERKPSAARGVMRCLECPSSVEQRCEYSAKRIYLSPIQGGSVGWPGNTIVDGRPTVEKMTRALEETPYGLCVYESDNDVPDHQTISIQFTAPTDDNDLVQKDRSRSNFRRLYAESPERSASQSRERSHARQPHRQSSTSLQHPPHNRAATPHYRSQSHSQVRRTNLESEPPRPRRTEDLPPTNPTISFTIAAHTDSICMRKTTLYFEHGEVIGDMSTYTVTDFRDFGRHARRVIPPPGLGGGHGGGDWALMEAWLRAIELRESGTPEGPGPEGPSPLGVGASVRDQLRVFMTGFAIEEARKELKVVDCAEFESRMTRRYARRDDEQESQIAEVAIEYDPELPSEH</sequence>
<dbReference type="SUPFAM" id="SSF51735">
    <property type="entry name" value="NAD(P)-binding Rossmann-fold domains"/>
    <property type="match status" value="1"/>
</dbReference>
<feature type="compositionally biased region" description="Basic and acidic residues" evidence="1">
    <location>
        <begin position="376"/>
        <end position="406"/>
    </location>
</feature>
<dbReference type="PANTHER" id="PTHR43377">
    <property type="entry name" value="BILIVERDIN REDUCTASE A"/>
    <property type="match status" value="1"/>
</dbReference>
<evidence type="ECO:0000313" key="3">
    <source>
        <dbReference type="EMBL" id="CCA74043.1"/>
    </source>
</evidence>
<dbReference type="EMBL" id="CAFZ01000274">
    <property type="protein sequence ID" value="CCA74043.1"/>
    <property type="molecule type" value="Genomic_DNA"/>
</dbReference>
<dbReference type="PANTHER" id="PTHR43377:SF12">
    <property type="entry name" value="BINDING ROSSMANN FOLD OXIDOREDUCTASE, PUTATIVE (AFU_ORTHOLOGUE AFUA_3G11840)-RELATED"/>
    <property type="match status" value="1"/>
</dbReference>
<dbReference type="Pfam" id="PF01408">
    <property type="entry name" value="GFO_IDH_MocA"/>
    <property type="match status" value="1"/>
</dbReference>
<dbReference type="OrthoDB" id="64915at2759"/>
<dbReference type="InterPro" id="IPR051450">
    <property type="entry name" value="Gfo/Idh/MocA_Oxidoreductases"/>
</dbReference>
<proteinExistence type="predicted"/>
<reference evidence="3 4" key="1">
    <citation type="journal article" date="2011" name="PLoS Pathog.">
        <title>Endophytic Life Strategies Decoded by Genome and Transcriptome Analyses of the Mutualistic Root Symbiont Piriformospora indica.</title>
        <authorList>
            <person name="Zuccaro A."/>
            <person name="Lahrmann U."/>
            <person name="Guldener U."/>
            <person name="Langen G."/>
            <person name="Pfiffi S."/>
            <person name="Biedenkopf D."/>
            <person name="Wong P."/>
            <person name="Samans B."/>
            <person name="Grimm C."/>
            <person name="Basiewicz M."/>
            <person name="Murat C."/>
            <person name="Martin F."/>
            <person name="Kogel K.H."/>
        </authorList>
    </citation>
    <scope>NUCLEOTIDE SEQUENCE [LARGE SCALE GENOMIC DNA]</scope>
    <source>
        <strain evidence="3 4">DSM 11827</strain>
    </source>
</reference>
<keyword evidence="4" id="KW-1185">Reference proteome</keyword>
<protein>
    <recommendedName>
        <fullName evidence="2">Gfo/Idh/MocA-like oxidoreductase N-terminal domain-containing protein</fullName>
    </recommendedName>
</protein>
<dbReference type="eggNOG" id="KOG2742">
    <property type="taxonomic scope" value="Eukaryota"/>
</dbReference>
<dbReference type="GO" id="GO:0000166">
    <property type="term" value="F:nucleotide binding"/>
    <property type="evidence" value="ECO:0007669"/>
    <property type="project" value="InterPro"/>
</dbReference>
<feature type="compositionally biased region" description="Polar residues" evidence="1">
    <location>
        <begin position="22"/>
        <end position="35"/>
    </location>
</feature>
<name>G4TRV4_SERID</name>
<dbReference type="Proteomes" id="UP000007148">
    <property type="component" value="Unassembled WGS sequence"/>
</dbReference>
<feature type="region of interest" description="Disordered" evidence="1">
    <location>
        <begin position="366"/>
        <end position="464"/>
    </location>
</feature>
<dbReference type="InParanoid" id="G4TRV4"/>
<dbReference type="Gene3D" id="3.30.360.10">
    <property type="entry name" value="Dihydrodipicolinate Reductase, domain 2"/>
    <property type="match status" value="1"/>
</dbReference>
<comment type="caution">
    <text evidence="3">The sequence shown here is derived from an EMBL/GenBank/DDBJ whole genome shotgun (WGS) entry which is preliminary data.</text>
</comment>
<evidence type="ECO:0000313" key="4">
    <source>
        <dbReference type="Proteomes" id="UP000007148"/>
    </source>
</evidence>
<feature type="region of interest" description="Disordered" evidence="1">
    <location>
        <begin position="1"/>
        <end position="55"/>
    </location>
</feature>
<organism evidence="3 4">
    <name type="scientific">Serendipita indica (strain DSM 11827)</name>
    <name type="common">Root endophyte fungus</name>
    <name type="synonym">Piriformospora indica</name>
    <dbReference type="NCBI Taxonomy" id="1109443"/>
    <lineage>
        <taxon>Eukaryota</taxon>
        <taxon>Fungi</taxon>
        <taxon>Dikarya</taxon>
        <taxon>Basidiomycota</taxon>
        <taxon>Agaricomycotina</taxon>
        <taxon>Agaricomycetes</taxon>
        <taxon>Sebacinales</taxon>
        <taxon>Serendipitaceae</taxon>
        <taxon>Serendipita</taxon>
    </lineage>
</organism>
<gene>
    <name evidence="3" type="ORF">PIIN_07997</name>
</gene>
<dbReference type="STRING" id="1109443.G4TRV4"/>
<accession>G4TRV4</accession>
<dbReference type="Gene3D" id="3.40.50.720">
    <property type="entry name" value="NAD(P)-binding Rossmann-like Domain"/>
    <property type="match status" value="1"/>
</dbReference>
<feature type="domain" description="Gfo/Idh/MocA-like oxidoreductase N-terminal" evidence="2">
    <location>
        <begin position="57"/>
        <end position="189"/>
    </location>
</feature>
<dbReference type="InterPro" id="IPR036291">
    <property type="entry name" value="NAD(P)-bd_dom_sf"/>
</dbReference>
<feature type="compositionally biased region" description="Basic and acidic residues" evidence="1">
    <location>
        <begin position="442"/>
        <end position="456"/>
    </location>
</feature>
<feature type="compositionally biased region" description="Polar residues" evidence="1">
    <location>
        <begin position="431"/>
        <end position="441"/>
    </location>
</feature>
<dbReference type="SUPFAM" id="SSF55347">
    <property type="entry name" value="Glyceraldehyde-3-phosphate dehydrogenase-like, C-terminal domain"/>
    <property type="match status" value="1"/>
</dbReference>